<dbReference type="AlphaFoldDB" id="A0AA49GUF5"/>
<evidence type="ECO:0000256" key="4">
    <source>
        <dbReference type="ARBA" id="ARBA00022723"/>
    </source>
</evidence>
<evidence type="ECO:0000259" key="15">
    <source>
        <dbReference type="Pfam" id="PF01435"/>
    </source>
</evidence>
<dbReference type="GO" id="GO:0046872">
    <property type="term" value="F:metal ion binding"/>
    <property type="evidence" value="ECO:0007669"/>
    <property type="project" value="UniProtKB-KW"/>
</dbReference>
<dbReference type="FunFam" id="3.30.2010.10:FF:000002">
    <property type="entry name" value="CAAX prenyl protease"/>
    <property type="match status" value="1"/>
</dbReference>
<evidence type="ECO:0000256" key="14">
    <source>
        <dbReference type="SAM" id="Phobius"/>
    </source>
</evidence>
<evidence type="ECO:0000256" key="12">
    <source>
        <dbReference type="PIRSR" id="PIRSR627057-2"/>
    </source>
</evidence>
<evidence type="ECO:0000256" key="9">
    <source>
        <dbReference type="ARBA" id="ARBA00023049"/>
    </source>
</evidence>
<keyword evidence="9 13" id="KW-0482">Metalloprotease</keyword>
<feature type="domain" description="CAAX prenyl protease 1 N-terminal" evidence="16">
    <location>
        <begin position="27"/>
        <end position="203"/>
    </location>
</feature>
<evidence type="ECO:0000259" key="16">
    <source>
        <dbReference type="Pfam" id="PF16491"/>
    </source>
</evidence>
<feature type="active site" evidence="11">
    <location>
        <position position="277"/>
    </location>
</feature>
<evidence type="ECO:0000256" key="11">
    <source>
        <dbReference type="PIRSR" id="PIRSR627057-1"/>
    </source>
</evidence>
<feature type="transmembrane region" description="Helical" evidence="14">
    <location>
        <begin position="6"/>
        <end position="24"/>
    </location>
</feature>
<accession>A0AA49GUF5</accession>
<keyword evidence="8 14" id="KW-1133">Transmembrane helix</keyword>
<evidence type="ECO:0000313" key="17">
    <source>
        <dbReference type="EMBL" id="WKN38489.1"/>
    </source>
</evidence>
<dbReference type="InterPro" id="IPR027057">
    <property type="entry name" value="CAXX_Prtase_1"/>
</dbReference>
<evidence type="ECO:0000256" key="3">
    <source>
        <dbReference type="ARBA" id="ARBA00022692"/>
    </source>
</evidence>
<dbReference type="Pfam" id="PF16491">
    <property type="entry name" value="Peptidase_M48_N"/>
    <property type="match status" value="1"/>
</dbReference>
<evidence type="ECO:0000256" key="13">
    <source>
        <dbReference type="RuleBase" id="RU003983"/>
    </source>
</evidence>
<protein>
    <submittedName>
        <fullName evidence="17">M48 family metallopeptidase</fullName>
    </submittedName>
</protein>
<feature type="transmembrane region" description="Helical" evidence="14">
    <location>
        <begin position="174"/>
        <end position="193"/>
    </location>
</feature>
<evidence type="ECO:0000256" key="7">
    <source>
        <dbReference type="ARBA" id="ARBA00022833"/>
    </source>
</evidence>
<dbReference type="EMBL" id="CP120682">
    <property type="protein sequence ID" value="WKN38489.1"/>
    <property type="molecule type" value="Genomic_DNA"/>
</dbReference>
<dbReference type="Gene3D" id="3.30.2010.10">
    <property type="entry name" value="Metalloproteases ('zincins'), catalytic domain"/>
    <property type="match status" value="1"/>
</dbReference>
<evidence type="ECO:0000256" key="2">
    <source>
        <dbReference type="ARBA" id="ARBA00022670"/>
    </source>
</evidence>
<feature type="binding site" evidence="12">
    <location>
        <position position="280"/>
    </location>
    <ligand>
        <name>Zn(2+)</name>
        <dbReference type="ChEBI" id="CHEBI:29105"/>
        <note>catalytic</note>
    </ligand>
</feature>
<evidence type="ECO:0000256" key="5">
    <source>
        <dbReference type="ARBA" id="ARBA00022801"/>
    </source>
</evidence>
<feature type="transmembrane region" description="Helical" evidence="14">
    <location>
        <begin position="62"/>
        <end position="83"/>
    </location>
</feature>
<keyword evidence="7 12" id="KW-0862">Zinc</keyword>
<reference evidence="17" key="1">
    <citation type="journal article" date="2023" name="Comput. Struct. Biotechnol. J.">
        <title>Discovery of a novel marine Bacteroidetes with a rich repertoire of carbohydrate-active enzymes.</title>
        <authorList>
            <person name="Chen B."/>
            <person name="Liu G."/>
            <person name="Chen Q."/>
            <person name="Wang H."/>
            <person name="Liu L."/>
            <person name="Tang K."/>
        </authorList>
    </citation>
    <scope>NUCLEOTIDE SEQUENCE</scope>
    <source>
        <strain evidence="17">TK19036</strain>
    </source>
</reference>
<evidence type="ECO:0000256" key="6">
    <source>
        <dbReference type="ARBA" id="ARBA00022824"/>
    </source>
</evidence>
<dbReference type="InterPro" id="IPR001915">
    <property type="entry name" value="Peptidase_M48"/>
</dbReference>
<comment type="similarity">
    <text evidence="13">Belongs to the peptidase M48 family.</text>
</comment>
<proteinExistence type="inferred from homology"/>
<dbReference type="PANTHER" id="PTHR10120">
    <property type="entry name" value="CAAX PRENYL PROTEASE 1"/>
    <property type="match status" value="1"/>
</dbReference>
<keyword evidence="4 12" id="KW-0479">Metal-binding</keyword>
<keyword evidence="6" id="KW-0256">Endoplasmic reticulum</keyword>
<keyword evidence="5 13" id="KW-0378">Hydrolase</keyword>
<dbReference type="GO" id="GO:0004222">
    <property type="term" value="F:metalloendopeptidase activity"/>
    <property type="evidence" value="ECO:0007669"/>
    <property type="project" value="InterPro"/>
</dbReference>
<gene>
    <name evidence="17" type="ORF">K4G66_07205</name>
</gene>
<organism evidence="17">
    <name type="scientific">Roseihalotalea indica</name>
    <dbReference type="NCBI Taxonomy" id="2867963"/>
    <lineage>
        <taxon>Bacteria</taxon>
        <taxon>Pseudomonadati</taxon>
        <taxon>Bacteroidota</taxon>
        <taxon>Cytophagia</taxon>
        <taxon>Cytophagales</taxon>
        <taxon>Catalimonadaceae</taxon>
        <taxon>Roseihalotalea</taxon>
    </lineage>
</organism>
<feature type="transmembrane region" description="Helical" evidence="14">
    <location>
        <begin position="329"/>
        <end position="349"/>
    </location>
</feature>
<sequence length="417" mass="47559">MEAQLILFIILTILTVNFMIERVLDYLNRQNKKHDLPEELKGVYDEARYQRSLEYQQANDRFGAITATFGFVVSVVLLLSGLFGWLDDQLRSWIEYPVTLSLVYFGVLFIASDLINLPFQLYHTFVIEEKFGFNKMTPRLFFQDKLKGYALTALLGGLIIGTFLYLVMELGEQFWLYFWGVATVIMVLLNIFYTSIFVPMFNKLTPLEEGGLKEAITSYAQKVSFPITNVYVIDGSKRSSKSNAFFSGLGSKKKVVLYDTLIEQHSTEELVAIIAHEVGHYKKKHIISGLLMSVFQVGFTLYVLSLLLFNEELSFALGGQQLSIHLNLIAFGILYSPISTLTGLLMNVISRKNEFEADAYATHTYGGGPLQTALKKLSAHNMSNLLPHNWYVFFHYSHPPLLERLRAIRRETVLSRS</sequence>
<dbReference type="CDD" id="cd07343">
    <property type="entry name" value="M48A_Zmpste24p_like"/>
    <property type="match status" value="1"/>
</dbReference>
<keyword evidence="3 14" id="KW-0812">Transmembrane</keyword>
<dbReference type="GO" id="GO:0071586">
    <property type="term" value="P:CAAX-box protein processing"/>
    <property type="evidence" value="ECO:0007669"/>
    <property type="project" value="InterPro"/>
</dbReference>
<keyword evidence="10 14" id="KW-0472">Membrane</keyword>
<name>A0AA49GUF5_9BACT</name>
<feature type="transmembrane region" description="Helical" evidence="14">
    <location>
        <begin position="103"/>
        <end position="127"/>
    </location>
</feature>
<dbReference type="InterPro" id="IPR032456">
    <property type="entry name" value="Peptidase_M48_N"/>
</dbReference>
<reference evidence="17" key="2">
    <citation type="journal article" date="2024" name="Antonie Van Leeuwenhoek">
        <title>Roseihalotalea indica gen. nov., sp. nov., a halophilic Bacteroidetes from mesopelagic Southwest Indian Ocean with higher carbohydrate metabolic potential.</title>
        <authorList>
            <person name="Chen B."/>
            <person name="Zhang M."/>
            <person name="Lin D."/>
            <person name="Ye J."/>
            <person name="Tang K."/>
        </authorList>
    </citation>
    <scope>NUCLEOTIDE SEQUENCE</scope>
    <source>
        <strain evidence="17">TK19036</strain>
    </source>
</reference>
<feature type="binding site" evidence="12">
    <location>
        <position position="276"/>
    </location>
    <ligand>
        <name>Zn(2+)</name>
        <dbReference type="ChEBI" id="CHEBI:29105"/>
        <note>catalytic</note>
    </ligand>
</feature>
<comment type="subcellular location">
    <subcellularLocation>
        <location evidence="1">Endoplasmic reticulum membrane</location>
        <topology evidence="1">Multi-pass membrane protein</topology>
    </subcellularLocation>
</comment>
<evidence type="ECO:0000256" key="8">
    <source>
        <dbReference type="ARBA" id="ARBA00022989"/>
    </source>
</evidence>
<keyword evidence="2 13" id="KW-0645">Protease</keyword>
<evidence type="ECO:0000256" key="10">
    <source>
        <dbReference type="ARBA" id="ARBA00023136"/>
    </source>
</evidence>
<feature type="transmembrane region" description="Helical" evidence="14">
    <location>
        <begin position="290"/>
        <end position="309"/>
    </location>
</feature>
<dbReference type="Pfam" id="PF01435">
    <property type="entry name" value="Peptidase_M48"/>
    <property type="match status" value="1"/>
</dbReference>
<evidence type="ECO:0000256" key="1">
    <source>
        <dbReference type="ARBA" id="ARBA00004477"/>
    </source>
</evidence>
<feature type="transmembrane region" description="Helical" evidence="14">
    <location>
        <begin position="148"/>
        <end position="168"/>
    </location>
</feature>
<comment type="cofactor">
    <cofactor evidence="12 13">
        <name>Zn(2+)</name>
        <dbReference type="ChEBI" id="CHEBI:29105"/>
    </cofactor>
    <text evidence="12 13">Binds 1 zinc ion per subunit.</text>
</comment>
<feature type="domain" description="Peptidase M48" evidence="15">
    <location>
        <begin position="206"/>
        <end position="411"/>
    </location>
</feature>
<feature type="active site" description="Proton donor" evidence="11">
    <location>
        <position position="358"/>
    </location>
</feature>
<feature type="binding site" evidence="12">
    <location>
        <position position="354"/>
    </location>
    <ligand>
        <name>Zn(2+)</name>
        <dbReference type="ChEBI" id="CHEBI:29105"/>
        <note>catalytic</note>
    </ligand>
</feature>